<evidence type="ECO:0000256" key="1">
    <source>
        <dbReference type="SAM" id="MobiDB-lite"/>
    </source>
</evidence>
<comment type="caution">
    <text evidence="2">The sequence shown here is derived from an EMBL/GenBank/DDBJ whole genome shotgun (WGS) entry which is preliminary data.</text>
</comment>
<protein>
    <submittedName>
        <fullName evidence="2">Uncharacterized protein</fullName>
    </submittedName>
</protein>
<sequence>MVAADTPATSRRSVRPGLGGISPSALRAHTHTRTLARTHTWPHRANPHRIWSTAVDPGTTDRRDPPARGGSGSWPAGPACQLQEGGTELDQDGLRQWTLAQEEKGRDAIAHGPISRGDESACCEESSLSRGPSQPVKFSQLLESI</sequence>
<accession>A0A3L6TL52</accession>
<keyword evidence="3" id="KW-1185">Reference proteome</keyword>
<dbReference type="EMBL" id="PQIB02000001">
    <property type="protein sequence ID" value="RLN40241.1"/>
    <property type="molecule type" value="Genomic_DNA"/>
</dbReference>
<feature type="region of interest" description="Disordered" evidence="1">
    <location>
        <begin position="1"/>
        <end position="85"/>
    </location>
</feature>
<feature type="region of interest" description="Disordered" evidence="1">
    <location>
        <begin position="103"/>
        <end position="145"/>
    </location>
</feature>
<organism evidence="2 3">
    <name type="scientific">Panicum miliaceum</name>
    <name type="common">Proso millet</name>
    <name type="synonym">Broomcorn millet</name>
    <dbReference type="NCBI Taxonomy" id="4540"/>
    <lineage>
        <taxon>Eukaryota</taxon>
        <taxon>Viridiplantae</taxon>
        <taxon>Streptophyta</taxon>
        <taxon>Embryophyta</taxon>
        <taxon>Tracheophyta</taxon>
        <taxon>Spermatophyta</taxon>
        <taxon>Magnoliopsida</taxon>
        <taxon>Liliopsida</taxon>
        <taxon>Poales</taxon>
        <taxon>Poaceae</taxon>
        <taxon>PACMAD clade</taxon>
        <taxon>Panicoideae</taxon>
        <taxon>Panicodae</taxon>
        <taxon>Paniceae</taxon>
        <taxon>Panicinae</taxon>
        <taxon>Panicum</taxon>
        <taxon>Panicum sect. Panicum</taxon>
    </lineage>
</organism>
<evidence type="ECO:0000313" key="3">
    <source>
        <dbReference type="Proteomes" id="UP000275267"/>
    </source>
</evidence>
<proteinExistence type="predicted"/>
<dbReference type="Proteomes" id="UP000275267">
    <property type="component" value="Unassembled WGS sequence"/>
</dbReference>
<feature type="compositionally biased region" description="Basic residues" evidence="1">
    <location>
        <begin position="28"/>
        <end position="47"/>
    </location>
</feature>
<name>A0A3L6TL52_PANMI</name>
<gene>
    <name evidence="2" type="ORF">C2845_PM01G02860</name>
</gene>
<evidence type="ECO:0000313" key="2">
    <source>
        <dbReference type="EMBL" id="RLN40241.1"/>
    </source>
</evidence>
<dbReference type="AlphaFoldDB" id="A0A3L6TL52"/>
<reference evidence="3" key="1">
    <citation type="journal article" date="2019" name="Nat. Commun.">
        <title>The genome of broomcorn millet.</title>
        <authorList>
            <person name="Zou C."/>
            <person name="Miki D."/>
            <person name="Li D."/>
            <person name="Tang Q."/>
            <person name="Xiao L."/>
            <person name="Rajput S."/>
            <person name="Deng P."/>
            <person name="Jia W."/>
            <person name="Huang R."/>
            <person name="Zhang M."/>
            <person name="Sun Y."/>
            <person name="Hu J."/>
            <person name="Fu X."/>
            <person name="Schnable P.S."/>
            <person name="Li F."/>
            <person name="Zhang H."/>
            <person name="Feng B."/>
            <person name="Zhu X."/>
            <person name="Liu R."/>
            <person name="Schnable J.C."/>
            <person name="Zhu J.-K."/>
            <person name="Zhang H."/>
        </authorList>
    </citation>
    <scope>NUCLEOTIDE SEQUENCE [LARGE SCALE GENOMIC DNA]</scope>
</reference>